<dbReference type="GO" id="GO:0005524">
    <property type="term" value="F:ATP binding"/>
    <property type="evidence" value="ECO:0007669"/>
    <property type="project" value="UniProtKB-KW"/>
</dbReference>
<dbReference type="PANTHER" id="PTHR43107:SF15">
    <property type="entry name" value="FATTY ACID TRANSPORT PROTEIN 3, ISOFORM A"/>
    <property type="match status" value="1"/>
</dbReference>
<dbReference type="PANTHER" id="PTHR43107">
    <property type="entry name" value="LONG-CHAIN FATTY ACID TRANSPORT PROTEIN"/>
    <property type="match status" value="1"/>
</dbReference>
<feature type="domain" description="AMP-binding enzyme C-terminal" evidence="6">
    <location>
        <begin position="435"/>
        <end position="512"/>
    </location>
</feature>
<comment type="caution">
    <text evidence="7">The sequence shown here is derived from an EMBL/GenBank/DDBJ whole genome shotgun (WGS) entry which is preliminary data.</text>
</comment>
<evidence type="ECO:0000256" key="4">
    <source>
        <dbReference type="ARBA" id="ARBA00022840"/>
    </source>
</evidence>
<protein>
    <submittedName>
        <fullName evidence="7">Crotonobetaine/carnitine-CoA ligase</fullName>
        <ecNumber evidence="7">6.2.1.-</ecNumber>
    </submittedName>
</protein>
<dbReference type="InterPro" id="IPR025110">
    <property type="entry name" value="AMP-bd_C"/>
</dbReference>
<keyword evidence="4" id="KW-0067">ATP-binding</keyword>
<dbReference type="Pfam" id="PF00501">
    <property type="entry name" value="AMP-binding"/>
    <property type="match status" value="1"/>
</dbReference>
<dbReference type="Gene3D" id="3.40.50.12780">
    <property type="entry name" value="N-terminal domain of ligase-like"/>
    <property type="match status" value="1"/>
</dbReference>
<dbReference type="PROSITE" id="PS00455">
    <property type="entry name" value="AMP_BINDING"/>
    <property type="match status" value="1"/>
</dbReference>
<dbReference type="Gene3D" id="3.30.300.30">
    <property type="match status" value="1"/>
</dbReference>
<dbReference type="AlphaFoldDB" id="A0A840R6H0"/>
<organism evidence="7 8">
    <name type="scientific">Zhongshania antarctica</name>
    <dbReference type="NCBI Taxonomy" id="641702"/>
    <lineage>
        <taxon>Bacteria</taxon>
        <taxon>Pseudomonadati</taxon>
        <taxon>Pseudomonadota</taxon>
        <taxon>Gammaproteobacteria</taxon>
        <taxon>Cellvibrionales</taxon>
        <taxon>Spongiibacteraceae</taxon>
        <taxon>Zhongshania</taxon>
    </lineage>
</organism>
<dbReference type="GO" id="GO:0005324">
    <property type="term" value="F:long-chain fatty acid transmembrane transporter activity"/>
    <property type="evidence" value="ECO:0007669"/>
    <property type="project" value="TreeGrafter"/>
</dbReference>
<evidence type="ECO:0000256" key="1">
    <source>
        <dbReference type="ARBA" id="ARBA00006432"/>
    </source>
</evidence>
<dbReference type="EMBL" id="JACHHW010000006">
    <property type="protein sequence ID" value="MBB5188002.1"/>
    <property type="molecule type" value="Genomic_DNA"/>
</dbReference>
<dbReference type="InterPro" id="IPR042099">
    <property type="entry name" value="ANL_N_sf"/>
</dbReference>
<proteinExistence type="inferred from homology"/>
<keyword evidence="2 7" id="KW-0436">Ligase</keyword>
<dbReference type="Proteomes" id="UP000536640">
    <property type="component" value="Unassembled WGS sequence"/>
</dbReference>
<evidence type="ECO:0000259" key="5">
    <source>
        <dbReference type="Pfam" id="PF00501"/>
    </source>
</evidence>
<dbReference type="Pfam" id="PF13193">
    <property type="entry name" value="AMP-binding_C"/>
    <property type="match status" value="1"/>
</dbReference>
<reference evidence="7 8" key="1">
    <citation type="submission" date="2020-08" db="EMBL/GenBank/DDBJ databases">
        <title>Genomic Encyclopedia of Type Strains, Phase IV (KMG-IV): sequencing the most valuable type-strain genomes for metagenomic binning, comparative biology and taxonomic classification.</title>
        <authorList>
            <person name="Goeker M."/>
        </authorList>
    </citation>
    <scope>NUCLEOTIDE SEQUENCE [LARGE SCALE GENOMIC DNA]</scope>
    <source>
        <strain evidence="7 8">DSM 25701</strain>
    </source>
</reference>
<sequence length="534" mass="59401">MRDLRIFSNLIEDKKNSNPNLDVLTFVNVLPGGDFEQEKRTYLDLWVQGQRVYSGLRAEGMEPGDSFALVMQNHPEFVDCMVGSSLAATVFVPIDPRTNGERLEYMLSWADCKGVICADYCLNNVLAACKNLPQIRWIWVLKSGELSKLPGGDSRLRKWSDIANAALNEAEGRVRSADETMQMLYTSGTTGDPKAIRAPYTRYDAVASIGPMIGLNADDRPYTGLSLTHANAQLISLGNILKMELRGVISRKFTKSRLWDICRAYSCTTFNLLGGMTTAIYSEPVRANDANNPVRFILSAGMPSAVWHDFSKRFDVKIFEFYGAAEGGMMFNPPGAGPVGSIGKPPESLIARIVDEEGNTCPPGQRGEIVFQAAVGPKLAVEYYKNPEASDKKTRDGVLYMGDIGHQDEDGWYYFDSRKGDEIRRNGEFVDVARIEKIIAEFENVEDVFVYGIPSLNGAPGEKDIIAAVVPVEARLFDPDILVNHCREVLGRNDLPSFIQVMSEIPKTASEKPQSRFCYEFFIEQKNHVYDVAS</sequence>
<name>A0A840R6H0_9GAMM</name>
<evidence type="ECO:0000259" key="6">
    <source>
        <dbReference type="Pfam" id="PF13193"/>
    </source>
</evidence>
<dbReference type="GO" id="GO:0044539">
    <property type="term" value="P:long-chain fatty acid import into cell"/>
    <property type="evidence" value="ECO:0007669"/>
    <property type="project" value="TreeGrafter"/>
</dbReference>
<keyword evidence="3" id="KW-0547">Nucleotide-binding</keyword>
<dbReference type="InterPro" id="IPR020845">
    <property type="entry name" value="AMP-binding_CS"/>
</dbReference>
<dbReference type="GO" id="GO:0004467">
    <property type="term" value="F:long-chain fatty acid-CoA ligase activity"/>
    <property type="evidence" value="ECO:0007669"/>
    <property type="project" value="TreeGrafter"/>
</dbReference>
<comment type="similarity">
    <text evidence="1">Belongs to the ATP-dependent AMP-binding enzyme family.</text>
</comment>
<keyword evidence="8" id="KW-1185">Reference proteome</keyword>
<evidence type="ECO:0000256" key="2">
    <source>
        <dbReference type="ARBA" id="ARBA00022598"/>
    </source>
</evidence>
<evidence type="ECO:0000313" key="7">
    <source>
        <dbReference type="EMBL" id="MBB5188002.1"/>
    </source>
</evidence>
<dbReference type="SUPFAM" id="SSF56801">
    <property type="entry name" value="Acetyl-CoA synthetase-like"/>
    <property type="match status" value="1"/>
</dbReference>
<dbReference type="InterPro" id="IPR000873">
    <property type="entry name" value="AMP-dep_synth/lig_dom"/>
</dbReference>
<dbReference type="InterPro" id="IPR045851">
    <property type="entry name" value="AMP-bd_C_sf"/>
</dbReference>
<dbReference type="RefSeq" id="WP_184463053.1">
    <property type="nucleotide sequence ID" value="NZ_JACHHW010000006.1"/>
</dbReference>
<evidence type="ECO:0000313" key="8">
    <source>
        <dbReference type="Proteomes" id="UP000536640"/>
    </source>
</evidence>
<feature type="domain" description="AMP-dependent synthetase/ligase" evidence="5">
    <location>
        <begin position="26"/>
        <end position="372"/>
    </location>
</feature>
<evidence type="ECO:0000256" key="3">
    <source>
        <dbReference type="ARBA" id="ARBA00022741"/>
    </source>
</evidence>
<gene>
    <name evidence="7" type="ORF">HNQ57_002281</name>
</gene>
<dbReference type="EC" id="6.2.1.-" evidence="7"/>
<accession>A0A840R6H0</accession>
<dbReference type="GO" id="GO:0005886">
    <property type="term" value="C:plasma membrane"/>
    <property type="evidence" value="ECO:0007669"/>
    <property type="project" value="TreeGrafter"/>
</dbReference>